<accession>A0A8C1PIB0</accession>
<dbReference type="PANTHER" id="PTHR18914">
    <property type="entry name" value="ALPHA CATENIN"/>
    <property type="match status" value="1"/>
</dbReference>
<reference evidence="5" key="2">
    <citation type="submission" date="2025-09" db="UniProtKB">
        <authorList>
            <consortium name="Ensembl"/>
        </authorList>
    </citation>
    <scope>IDENTIFICATION</scope>
</reference>
<comment type="subcellular location">
    <subcellularLocation>
        <location evidence="1">Cytoplasm</location>
    </subcellularLocation>
</comment>
<dbReference type="Gene3D" id="1.20.120.230">
    <property type="entry name" value="Alpha-catenin/vinculin-like"/>
    <property type="match status" value="1"/>
</dbReference>
<dbReference type="InterPro" id="IPR036723">
    <property type="entry name" value="Alpha-catenin/vinculin-like_sf"/>
</dbReference>
<dbReference type="GO" id="GO:0005912">
    <property type="term" value="C:adherens junction"/>
    <property type="evidence" value="ECO:0007669"/>
    <property type="project" value="TreeGrafter"/>
</dbReference>
<dbReference type="Ensembl" id="ENSCCRT00010120392.1">
    <property type="protein sequence ID" value="ENSCCRP00010108175.1"/>
    <property type="gene ID" value="ENSCCRG00010047745.1"/>
</dbReference>
<dbReference type="GO" id="GO:0051015">
    <property type="term" value="F:actin filament binding"/>
    <property type="evidence" value="ECO:0007669"/>
    <property type="project" value="InterPro"/>
</dbReference>
<dbReference type="InterPro" id="IPR006077">
    <property type="entry name" value="Vinculin/catenin"/>
</dbReference>
<evidence type="ECO:0000313" key="5">
    <source>
        <dbReference type="Ensembl" id="ENSCCRP00010108175.1"/>
    </source>
</evidence>
<keyword evidence="4" id="KW-0175">Coiled coil</keyword>
<dbReference type="GO" id="GO:0005737">
    <property type="term" value="C:cytoplasm"/>
    <property type="evidence" value="ECO:0007669"/>
    <property type="project" value="UniProtKB-SubCell"/>
</dbReference>
<dbReference type="PANTHER" id="PTHR18914:SF30">
    <property type="entry name" value="VINCULIN_ALPHA-CATENIN FAMILY MEMBER 1"/>
    <property type="match status" value="1"/>
</dbReference>
<evidence type="ECO:0000256" key="4">
    <source>
        <dbReference type="SAM" id="Coils"/>
    </source>
</evidence>
<sequence>GFLESPHCGHYAPSMCISAKPTLRRATKIAAAADWLLQCLSQVGAAADISSLLKAFQVYSKAMPLLHNLVVERIQDLRDNKQQEHLRASLETLKKCVSMLHTAMYTTIKHPHSEEAQSAKQYILNQVDSTISEVAGFISALACDEKSLEGVENSRGCIMRLKQAICVLMQNLEENEVHSSEALEKLKEMQQRWSEEMEQLLHACSSIINVKDFVCLA</sequence>
<dbReference type="Pfam" id="PF01044">
    <property type="entry name" value="Vinculin"/>
    <property type="match status" value="1"/>
</dbReference>
<comment type="similarity">
    <text evidence="2">Belongs to the vinculin/alpha-catenin family.</text>
</comment>
<evidence type="ECO:0000256" key="1">
    <source>
        <dbReference type="ARBA" id="ARBA00004496"/>
    </source>
</evidence>
<dbReference type="GO" id="GO:0098609">
    <property type="term" value="P:cell-cell adhesion"/>
    <property type="evidence" value="ECO:0007669"/>
    <property type="project" value="TreeGrafter"/>
</dbReference>
<feature type="coiled-coil region" evidence="4">
    <location>
        <begin position="169"/>
        <end position="203"/>
    </location>
</feature>
<dbReference type="GO" id="GO:0008013">
    <property type="term" value="F:beta-catenin binding"/>
    <property type="evidence" value="ECO:0007669"/>
    <property type="project" value="TreeGrafter"/>
</dbReference>
<dbReference type="Proteomes" id="UP000694427">
    <property type="component" value="Unplaced"/>
</dbReference>
<evidence type="ECO:0000313" key="6">
    <source>
        <dbReference type="Proteomes" id="UP000694427"/>
    </source>
</evidence>
<proteinExistence type="inferred from homology"/>
<keyword evidence="6" id="KW-1185">Reference proteome</keyword>
<protein>
    <submittedName>
        <fullName evidence="5">Uncharacterized protein</fullName>
    </submittedName>
</protein>
<dbReference type="SUPFAM" id="SSF47220">
    <property type="entry name" value="alpha-catenin/vinculin-like"/>
    <property type="match status" value="1"/>
</dbReference>
<dbReference type="AlphaFoldDB" id="A0A8C1PIB0"/>
<dbReference type="GO" id="GO:0016477">
    <property type="term" value="P:cell migration"/>
    <property type="evidence" value="ECO:0007669"/>
    <property type="project" value="TreeGrafter"/>
</dbReference>
<dbReference type="GO" id="GO:0016342">
    <property type="term" value="C:catenin complex"/>
    <property type="evidence" value="ECO:0007669"/>
    <property type="project" value="TreeGrafter"/>
</dbReference>
<reference evidence="5" key="1">
    <citation type="submission" date="2025-08" db="UniProtKB">
        <authorList>
            <consortium name="Ensembl"/>
        </authorList>
    </citation>
    <scope>IDENTIFICATION</scope>
</reference>
<name>A0A8C1PIB0_CYPCA</name>
<organism evidence="5 6">
    <name type="scientific">Cyprinus carpio</name>
    <name type="common">Common carp</name>
    <dbReference type="NCBI Taxonomy" id="7962"/>
    <lineage>
        <taxon>Eukaryota</taxon>
        <taxon>Metazoa</taxon>
        <taxon>Chordata</taxon>
        <taxon>Craniata</taxon>
        <taxon>Vertebrata</taxon>
        <taxon>Euteleostomi</taxon>
        <taxon>Actinopterygii</taxon>
        <taxon>Neopterygii</taxon>
        <taxon>Teleostei</taxon>
        <taxon>Ostariophysi</taxon>
        <taxon>Cypriniformes</taxon>
        <taxon>Cyprinidae</taxon>
        <taxon>Cyprininae</taxon>
        <taxon>Cyprinus</taxon>
    </lineage>
</organism>
<evidence type="ECO:0000256" key="2">
    <source>
        <dbReference type="ARBA" id="ARBA00008376"/>
    </source>
</evidence>
<evidence type="ECO:0000256" key="3">
    <source>
        <dbReference type="ARBA" id="ARBA00022490"/>
    </source>
</evidence>
<keyword evidence="3" id="KW-0963">Cytoplasm</keyword>